<proteinExistence type="predicted"/>
<evidence type="ECO:0000313" key="1">
    <source>
        <dbReference type="EMBL" id="MBO0333764.1"/>
    </source>
</evidence>
<keyword evidence="2" id="KW-1185">Reference proteome</keyword>
<comment type="caution">
    <text evidence="1">The sequence shown here is derived from an EMBL/GenBank/DDBJ whole genome shotgun (WGS) entry which is preliminary data.</text>
</comment>
<sequence length="186" mass="19653">MAHSHLMAKLIANCRGSVMVEVALFVPAILFLLLAGVTFSNILQLSRNADRAAIVLADDFSRKAALAEGDFDIALAAMTDLIEWNGSEGTSRLNVTAIELNPDNGATFLWSRSRGEDGGNCTESNPVFTSPDGNIEGAGSLYLVQVDICATPGTGFFLASALSVIDFSVHARAVAPVRQAVLRSPD</sequence>
<dbReference type="Proteomes" id="UP000664761">
    <property type="component" value="Unassembled WGS sequence"/>
</dbReference>
<reference evidence="1 2" key="1">
    <citation type="submission" date="2021-03" db="EMBL/GenBank/DDBJ databases">
        <title>Sneathiella sp. CAU 1612 isolated from Kang Won-do.</title>
        <authorList>
            <person name="Kim W."/>
        </authorList>
    </citation>
    <scope>NUCLEOTIDE SEQUENCE [LARGE SCALE GENOMIC DNA]</scope>
    <source>
        <strain evidence="1 2">CAU 1612</strain>
    </source>
</reference>
<dbReference type="RefSeq" id="WP_207044520.1">
    <property type="nucleotide sequence ID" value="NZ_JAFLNC010000002.1"/>
</dbReference>
<dbReference type="EMBL" id="JAFLNC010000002">
    <property type="protein sequence ID" value="MBO0333764.1"/>
    <property type="molecule type" value="Genomic_DNA"/>
</dbReference>
<accession>A0ABS3F5F7</accession>
<organism evidence="1 2">
    <name type="scientific">Sneathiella sedimenti</name>
    <dbReference type="NCBI Taxonomy" id="2816034"/>
    <lineage>
        <taxon>Bacteria</taxon>
        <taxon>Pseudomonadati</taxon>
        <taxon>Pseudomonadota</taxon>
        <taxon>Alphaproteobacteria</taxon>
        <taxon>Sneathiellales</taxon>
        <taxon>Sneathiellaceae</taxon>
        <taxon>Sneathiella</taxon>
    </lineage>
</organism>
<gene>
    <name evidence="1" type="ORF">J0X12_09070</name>
</gene>
<protein>
    <submittedName>
        <fullName evidence="1">Pilus assembly protein</fullName>
    </submittedName>
</protein>
<name>A0ABS3F5F7_9PROT</name>
<evidence type="ECO:0000313" key="2">
    <source>
        <dbReference type="Proteomes" id="UP000664761"/>
    </source>
</evidence>